<evidence type="ECO:0000313" key="4">
    <source>
        <dbReference type="Proteomes" id="UP001172102"/>
    </source>
</evidence>
<evidence type="ECO:0000256" key="1">
    <source>
        <dbReference type="SAM" id="MobiDB-lite"/>
    </source>
</evidence>
<keyword evidence="4" id="KW-1185">Reference proteome</keyword>
<feature type="transmembrane region" description="Helical" evidence="2">
    <location>
        <begin position="162"/>
        <end position="188"/>
    </location>
</feature>
<gene>
    <name evidence="3" type="ORF">B0H67DRAFT_481197</name>
</gene>
<comment type="caution">
    <text evidence="3">The sequence shown here is derived from an EMBL/GenBank/DDBJ whole genome shotgun (WGS) entry which is preliminary data.</text>
</comment>
<reference evidence="3" key="1">
    <citation type="submission" date="2023-06" db="EMBL/GenBank/DDBJ databases">
        <title>Genome-scale phylogeny and comparative genomics of the fungal order Sordariales.</title>
        <authorList>
            <consortium name="Lawrence Berkeley National Laboratory"/>
            <person name="Hensen N."/>
            <person name="Bonometti L."/>
            <person name="Westerberg I."/>
            <person name="Brannstrom I.O."/>
            <person name="Guillou S."/>
            <person name="Cros-Aarteil S."/>
            <person name="Calhoun S."/>
            <person name="Haridas S."/>
            <person name="Kuo A."/>
            <person name="Mondo S."/>
            <person name="Pangilinan J."/>
            <person name="Riley R."/>
            <person name="Labutti K."/>
            <person name="Andreopoulos B."/>
            <person name="Lipzen A."/>
            <person name="Chen C."/>
            <person name="Yanf M."/>
            <person name="Daum C."/>
            <person name="Ng V."/>
            <person name="Clum A."/>
            <person name="Steindorff A."/>
            <person name="Ohm R."/>
            <person name="Martin F."/>
            <person name="Silar P."/>
            <person name="Natvig D."/>
            <person name="Lalanne C."/>
            <person name="Gautier V."/>
            <person name="Ament-Velasquez S.L."/>
            <person name="Kruys A."/>
            <person name="Hutchinson M.I."/>
            <person name="Powell A.J."/>
            <person name="Barry K."/>
            <person name="Miller A.N."/>
            <person name="Grigoriev I.V."/>
            <person name="Debuchy R."/>
            <person name="Gladieux P."/>
            <person name="Thoren M.H."/>
            <person name="Johannesson H."/>
        </authorList>
    </citation>
    <scope>NUCLEOTIDE SEQUENCE</scope>
    <source>
        <strain evidence="3">SMH4607-1</strain>
    </source>
</reference>
<feature type="transmembrane region" description="Helical" evidence="2">
    <location>
        <begin position="80"/>
        <end position="100"/>
    </location>
</feature>
<feature type="transmembrane region" description="Helical" evidence="2">
    <location>
        <begin position="40"/>
        <end position="60"/>
    </location>
</feature>
<evidence type="ECO:0000313" key="3">
    <source>
        <dbReference type="EMBL" id="KAK0725871.1"/>
    </source>
</evidence>
<organism evidence="3 4">
    <name type="scientific">Lasiosphaeris hirsuta</name>
    <dbReference type="NCBI Taxonomy" id="260670"/>
    <lineage>
        <taxon>Eukaryota</taxon>
        <taxon>Fungi</taxon>
        <taxon>Dikarya</taxon>
        <taxon>Ascomycota</taxon>
        <taxon>Pezizomycotina</taxon>
        <taxon>Sordariomycetes</taxon>
        <taxon>Sordariomycetidae</taxon>
        <taxon>Sordariales</taxon>
        <taxon>Lasiosphaeriaceae</taxon>
        <taxon>Lasiosphaeris</taxon>
    </lineage>
</organism>
<sequence>MCTDRGNPDMYGLGLRVAFYLVWFGNIAAPWYAKTTLPNLRLVLSLFVAGSFLALIIQASLASIRAVDVYVTLLLTYGTYYYLVPVFVWRLVVVCTPFWDPSRWPRVPPTTLFKRLDLVLMIAVTCFQMWFWTTGVNSLRNEPGCDEYGFFFSRVPLNAALFVAWNIVVMIGLLLCAVVVLTVNWGCLSQPRWVRKQDRRFEKELDRELQVAKATSDLTVASVLVAAIELTIQWNDLSDANWVSTTAQTVPLIVAAGLIVHSWYVWVNPYHDIEITDVIESDTSETTSSTDTSRSLRPKGGRGPSGGVARPAVVHVVG</sequence>
<feature type="region of interest" description="Disordered" evidence="1">
    <location>
        <begin position="282"/>
        <end position="310"/>
    </location>
</feature>
<name>A0AA40E6J8_9PEZI</name>
<evidence type="ECO:0000256" key="2">
    <source>
        <dbReference type="SAM" id="Phobius"/>
    </source>
</evidence>
<dbReference type="Proteomes" id="UP001172102">
    <property type="component" value="Unassembled WGS sequence"/>
</dbReference>
<protein>
    <submittedName>
        <fullName evidence="3">Uncharacterized protein</fullName>
    </submittedName>
</protein>
<dbReference type="AlphaFoldDB" id="A0AA40E6J8"/>
<feature type="compositionally biased region" description="Low complexity" evidence="1">
    <location>
        <begin position="284"/>
        <end position="293"/>
    </location>
</feature>
<feature type="transmembrane region" description="Helical" evidence="2">
    <location>
        <begin position="13"/>
        <end position="33"/>
    </location>
</feature>
<dbReference type="EMBL" id="JAUKUA010000002">
    <property type="protein sequence ID" value="KAK0725871.1"/>
    <property type="molecule type" value="Genomic_DNA"/>
</dbReference>
<keyword evidence="2" id="KW-1133">Transmembrane helix</keyword>
<accession>A0AA40E6J8</accession>
<keyword evidence="2" id="KW-0812">Transmembrane</keyword>
<feature type="transmembrane region" description="Helical" evidence="2">
    <location>
        <begin position="248"/>
        <end position="267"/>
    </location>
</feature>
<keyword evidence="2" id="KW-0472">Membrane</keyword>
<feature type="transmembrane region" description="Helical" evidence="2">
    <location>
        <begin position="112"/>
        <end position="132"/>
    </location>
</feature>
<proteinExistence type="predicted"/>